<protein>
    <submittedName>
        <fullName evidence="2">Uncharacterized protein</fullName>
    </submittedName>
</protein>
<comment type="caution">
    <text evidence="2">The sequence shown here is derived from an EMBL/GenBank/DDBJ whole genome shotgun (WGS) entry which is preliminary data.</text>
</comment>
<dbReference type="AlphaFoldDB" id="A0AAV4DRF8"/>
<dbReference type="Proteomes" id="UP000735302">
    <property type="component" value="Unassembled WGS sequence"/>
</dbReference>
<dbReference type="EMBL" id="BLXT01008205">
    <property type="protein sequence ID" value="GFO46701.1"/>
    <property type="molecule type" value="Genomic_DNA"/>
</dbReference>
<feature type="compositionally biased region" description="Basic and acidic residues" evidence="1">
    <location>
        <begin position="91"/>
        <end position="113"/>
    </location>
</feature>
<evidence type="ECO:0000313" key="2">
    <source>
        <dbReference type="EMBL" id="GFO46701.1"/>
    </source>
</evidence>
<evidence type="ECO:0000313" key="3">
    <source>
        <dbReference type="Proteomes" id="UP000735302"/>
    </source>
</evidence>
<name>A0AAV4DRF8_9GAST</name>
<keyword evidence="3" id="KW-1185">Reference proteome</keyword>
<reference evidence="2 3" key="1">
    <citation type="journal article" date="2021" name="Elife">
        <title>Chloroplast acquisition without the gene transfer in kleptoplastic sea slugs, Plakobranchus ocellatus.</title>
        <authorList>
            <person name="Maeda T."/>
            <person name="Takahashi S."/>
            <person name="Yoshida T."/>
            <person name="Shimamura S."/>
            <person name="Takaki Y."/>
            <person name="Nagai Y."/>
            <person name="Toyoda A."/>
            <person name="Suzuki Y."/>
            <person name="Arimoto A."/>
            <person name="Ishii H."/>
            <person name="Satoh N."/>
            <person name="Nishiyama T."/>
            <person name="Hasebe M."/>
            <person name="Maruyama T."/>
            <person name="Minagawa J."/>
            <person name="Obokata J."/>
            <person name="Shigenobu S."/>
        </authorList>
    </citation>
    <scope>NUCLEOTIDE SEQUENCE [LARGE SCALE GENOMIC DNA]</scope>
</reference>
<accession>A0AAV4DRF8</accession>
<feature type="region of interest" description="Disordered" evidence="1">
    <location>
        <begin position="241"/>
        <end position="294"/>
    </location>
</feature>
<proteinExistence type="predicted"/>
<gene>
    <name evidence="2" type="ORF">PoB_007320600</name>
</gene>
<evidence type="ECO:0000256" key="1">
    <source>
        <dbReference type="SAM" id="MobiDB-lite"/>
    </source>
</evidence>
<sequence>MRLYMVGRRIDRLKQQSARSALDETTVRRDLHHVESTEEGMQPLFGTGLRGLRTLEYVGGKGGTTLPARTGRPLRPKKRNGVGIDAPTPTPEHRGAEPRSEDQKGEDKYEAEKASWGSRGCPAGHPKDSPAQEVLNPNGLDPPYQPQRVVNPNGLDPPRQLQKVVNPNGLDPLDQLKAKEELDLVASEGITGMQHQEIASGGEQSNICTGERNEIGVSNAGIARWNDRCCPDGYLKYGQPRNGLDPLHQSQKVIDSNGLDPPYKPQKLVNVNSLDPPYQPQRVINPNALDPPDR</sequence>
<organism evidence="2 3">
    <name type="scientific">Plakobranchus ocellatus</name>
    <dbReference type="NCBI Taxonomy" id="259542"/>
    <lineage>
        <taxon>Eukaryota</taxon>
        <taxon>Metazoa</taxon>
        <taxon>Spiralia</taxon>
        <taxon>Lophotrochozoa</taxon>
        <taxon>Mollusca</taxon>
        <taxon>Gastropoda</taxon>
        <taxon>Heterobranchia</taxon>
        <taxon>Euthyneura</taxon>
        <taxon>Panpulmonata</taxon>
        <taxon>Sacoglossa</taxon>
        <taxon>Placobranchoidea</taxon>
        <taxon>Plakobranchidae</taxon>
        <taxon>Plakobranchus</taxon>
    </lineage>
</organism>
<feature type="region of interest" description="Disordered" evidence="1">
    <location>
        <begin position="58"/>
        <end position="160"/>
    </location>
</feature>